<dbReference type="Proteomes" id="UP000031036">
    <property type="component" value="Unassembled WGS sequence"/>
</dbReference>
<evidence type="ECO:0000313" key="3">
    <source>
        <dbReference type="Proteomes" id="UP000031036"/>
    </source>
</evidence>
<feature type="non-terminal residue" evidence="2">
    <location>
        <position position="1"/>
    </location>
</feature>
<dbReference type="Gene3D" id="2.60.120.200">
    <property type="match status" value="1"/>
</dbReference>
<comment type="caution">
    <text evidence="2">The sequence shown here is derived from an EMBL/GenBank/DDBJ whole genome shotgun (WGS) entry which is preliminary data.</text>
</comment>
<dbReference type="GO" id="GO:0016020">
    <property type="term" value="C:membrane"/>
    <property type="evidence" value="ECO:0007669"/>
    <property type="project" value="InterPro"/>
</dbReference>
<proteinExistence type="predicted"/>
<protein>
    <recommendedName>
        <fullName evidence="1">MAM domain-containing protein</fullName>
    </recommendedName>
</protein>
<gene>
    <name evidence="2" type="ORF">Tcan_17309</name>
</gene>
<dbReference type="OMA" id="ELRFMYW"/>
<dbReference type="InterPro" id="IPR000998">
    <property type="entry name" value="MAM_dom"/>
</dbReference>
<dbReference type="AlphaFoldDB" id="A0A0B2UZR8"/>
<dbReference type="SMART" id="SM00137">
    <property type="entry name" value="MAM"/>
    <property type="match status" value="1"/>
</dbReference>
<reference evidence="2 3" key="1">
    <citation type="submission" date="2014-11" db="EMBL/GenBank/DDBJ databases">
        <title>Genetic blueprint of the zoonotic pathogen Toxocara canis.</title>
        <authorList>
            <person name="Zhu X.-Q."/>
            <person name="Korhonen P.K."/>
            <person name="Cai H."/>
            <person name="Young N.D."/>
            <person name="Nejsum P."/>
            <person name="von Samson-Himmelstjerna G."/>
            <person name="Boag P.R."/>
            <person name="Tan P."/>
            <person name="Li Q."/>
            <person name="Min J."/>
            <person name="Yang Y."/>
            <person name="Wang X."/>
            <person name="Fang X."/>
            <person name="Hall R.S."/>
            <person name="Hofmann A."/>
            <person name="Sternberg P.W."/>
            <person name="Jex A.R."/>
            <person name="Gasser R.B."/>
        </authorList>
    </citation>
    <scope>NUCLEOTIDE SEQUENCE [LARGE SCALE GENOMIC DNA]</scope>
    <source>
        <strain evidence="2">PN_DK_2014</strain>
    </source>
</reference>
<evidence type="ECO:0000259" key="1">
    <source>
        <dbReference type="SMART" id="SM00137"/>
    </source>
</evidence>
<feature type="domain" description="MAM" evidence="1">
    <location>
        <begin position="49"/>
        <end position="221"/>
    </location>
</feature>
<name>A0A0B2UZR8_TOXCA</name>
<keyword evidence="3" id="KW-1185">Reference proteome</keyword>
<sequence>DGCAPLNADLFKSMATLTSRRALGENTQQRSIPISFGGNTINSIPIEDPNDLSCSDFDGHCRWHNIEGLFIDEMDWFQGTGKLDTERLHISTGSDILPDGDYGIVATDTSQLAYAKAVLVSDVINCQVGPAELRFRYWTSPGVRITVCTKQTIKAYPSFDFCSDAVEIGDPGPAYISIPDLEKQPFQIFITADNFVFRSTNLEGGFAIIDDIEYYGDLCTNPNNMMPPKRAFPRSEFSDAFVRHLNTTSEFPTLVPPSDSVAQLVEMESLTTPTAPHDTQHRGTYIARVQQPHDYASLCSALQCSFDNEPCIEYIEHSHWTLSKQPIGAIEGDASLLPFNPEGSFAYIVGPHKVSRLQTPPFDAQADIYLLFAYYKTSNLSSFRVITKRAEHPFERVLFTAPVMSNATKRWFRENRMLKAGLYDYVAFEVRNLRRTEYVGLDEMLVLDSKRRRICL</sequence>
<dbReference type="EMBL" id="JPKZ01002932">
    <property type="protein sequence ID" value="KHN74310.1"/>
    <property type="molecule type" value="Genomic_DNA"/>
</dbReference>
<dbReference type="OrthoDB" id="5853260at2759"/>
<organism evidence="2 3">
    <name type="scientific">Toxocara canis</name>
    <name type="common">Canine roundworm</name>
    <dbReference type="NCBI Taxonomy" id="6265"/>
    <lineage>
        <taxon>Eukaryota</taxon>
        <taxon>Metazoa</taxon>
        <taxon>Ecdysozoa</taxon>
        <taxon>Nematoda</taxon>
        <taxon>Chromadorea</taxon>
        <taxon>Rhabditida</taxon>
        <taxon>Spirurina</taxon>
        <taxon>Ascaridomorpha</taxon>
        <taxon>Ascaridoidea</taxon>
        <taxon>Toxocaridae</taxon>
        <taxon>Toxocara</taxon>
    </lineage>
</organism>
<accession>A0A0B2UZR8</accession>
<evidence type="ECO:0000313" key="2">
    <source>
        <dbReference type="EMBL" id="KHN74310.1"/>
    </source>
</evidence>
<dbReference type="InterPro" id="IPR013320">
    <property type="entry name" value="ConA-like_dom_sf"/>
</dbReference>
<dbReference type="SUPFAM" id="SSF49899">
    <property type="entry name" value="Concanavalin A-like lectins/glucanases"/>
    <property type="match status" value="2"/>
</dbReference>